<dbReference type="Pfam" id="PF07171">
    <property type="entry name" value="MlrC_C"/>
    <property type="match status" value="1"/>
</dbReference>
<dbReference type="AlphaFoldDB" id="A0A871BN09"/>
<dbReference type="InterPro" id="IPR010799">
    <property type="entry name" value="MlrC_C"/>
</dbReference>
<dbReference type="Proteomes" id="UP000663064">
    <property type="component" value="Plasmid pHGLR3"/>
</dbReference>
<gene>
    <name evidence="3" type="ORF">HfgLR_25065</name>
</gene>
<feature type="domain" description="Microcystin LR degradation protein MlrC C-terminal" evidence="1">
    <location>
        <begin position="293"/>
        <end position="465"/>
    </location>
</feature>
<geneLocation type="plasmid" evidence="3 4">
    <name>pHGLR3</name>
</geneLocation>
<evidence type="ECO:0000259" key="1">
    <source>
        <dbReference type="Pfam" id="PF07171"/>
    </source>
</evidence>
<dbReference type="RefSeq" id="WP_193494248.1">
    <property type="nucleotide sequence ID" value="NZ_CP063208.1"/>
</dbReference>
<keyword evidence="3" id="KW-0614">Plasmid</keyword>
<reference evidence="3" key="1">
    <citation type="journal article" date="2021" name="Front. Microbiol.">
        <title>Cellular and Genomic Properties of Haloferax gibbonsii LR2-5, the Host of Euryarchaeal Virus HFTV1.</title>
        <authorList>
            <person name="Tittes C."/>
            <person name="Schwarzer S."/>
            <person name="Pfeiffer F."/>
            <person name="Dyall-Smith M."/>
            <person name="Rodriguez-Franco M."/>
            <person name="Oksanen H.M."/>
            <person name="Quax T.E.F."/>
        </authorList>
    </citation>
    <scope>NUCLEOTIDE SEQUENCE</scope>
    <source>
        <strain evidence="3">LR2-5</strain>
    </source>
</reference>
<sequence length="494" mass="54388">MRIAIAELYQETCINSPETTTVDDFNVVRGGNVISEFKDSGSELGGYLDVADDADDVEVIPLLSARASPSGPVSDGAFETFATEFEEELRDTSLDGIAFAFHGAMMTASREDPEGELLGRIRKIVSDIPIVCTLDPHAHLTPQMVDTATALVAYQATPHVDILETGQRGMDLLVRTVRGEIEPVMAMTKVPTMLTNNQLFYERIKELEDTYPEVLSISYSAVQAFVDAEDMGHLGLVITDDDRELAAELSQEIAYEIWDRRDEGTPVRHPDRPLVPEVLERIAREEASELSVLMDDGDHMCAGAPGDSPVFLRELIYGEGTRDLTAAIHIVDPEAVAELTNSDIGPRTVQVGGKITTGFSPVAVKGEVTDVFEEPLTIRGKLYPGTKDFFGRRVVFELTDYDVTLILTENSGLANDPPFFQEHGVNLSDLDLVVIQCAHNVADFEELTDDIVRVKSPGVTAAPYDFLRKARPIYPVDDPTPTFDVFDGYWRLKS</sequence>
<dbReference type="GeneID" id="59461614"/>
<evidence type="ECO:0000313" key="4">
    <source>
        <dbReference type="Proteomes" id="UP000663064"/>
    </source>
</evidence>
<accession>A0A871BN09</accession>
<evidence type="ECO:0000313" key="3">
    <source>
        <dbReference type="EMBL" id="QOS14095.1"/>
    </source>
</evidence>
<organism evidence="3 4">
    <name type="scientific">Haloferax gibbonsii</name>
    <dbReference type="NCBI Taxonomy" id="35746"/>
    <lineage>
        <taxon>Archaea</taxon>
        <taxon>Methanobacteriati</taxon>
        <taxon>Methanobacteriota</taxon>
        <taxon>Stenosarchaea group</taxon>
        <taxon>Halobacteria</taxon>
        <taxon>Halobacteriales</taxon>
        <taxon>Haloferacaceae</taxon>
        <taxon>Haloferax</taxon>
    </lineage>
</organism>
<dbReference type="Pfam" id="PF07364">
    <property type="entry name" value="DUF1485"/>
    <property type="match status" value="1"/>
</dbReference>
<name>A0A871BN09_HALGI</name>
<dbReference type="InterPro" id="IPR015995">
    <property type="entry name" value="MlrC_N"/>
</dbReference>
<proteinExistence type="predicted"/>
<dbReference type="EMBL" id="CP063208">
    <property type="protein sequence ID" value="QOS14095.1"/>
    <property type="molecule type" value="Genomic_DNA"/>
</dbReference>
<protein>
    <submittedName>
        <fullName evidence="3">MlrC domain protein</fullName>
    </submittedName>
</protein>
<feature type="domain" description="Microcystin LR degradation protein MlrC N-terminal" evidence="2">
    <location>
        <begin position="2"/>
        <end position="264"/>
    </location>
</feature>
<evidence type="ECO:0000259" key="2">
    <source>
        <dbReference type="Pfam" id="PF07364"/>
    </source>
</evidence>